<dbReference type="RefSeq" id="XP_069305044.1">
    <property type="nucleotide sequence ID" value="XM_069454076.1"/>
</dbReference>
<dbReference type="EMBL" id="JBHGVX010000007">
    <property type="protein sequence ID" value="KAL1794460.1"/>
    <property type="molecule type" value="Genomic_DNA"/>
</dbReference>
<reference evidence="3 4" key="1">
    <citation type="submission" date="2024-09" db="EMBL/GenBank/DDBJ databases">
        <title>T2T genomes of carrot and Alternaria dauci and their utility for understanding host-pathogen interaction during carrot leaf blight disease.</title>
        <authorList>
            <person name="Liu W."/>
            <person name="Xu S."/>
            <person name="Ou C."/>
            <person name="Liu X."/>
            <person name="Zhuang F."/>
            <person name="Deng X.W."/>
        </authorList>
    </citation>
    <scope>NUCLEOTIDE SEQUENCE [LARGE SCALE GENOMIC DNA]</scope>
    <source>
        <strain evidence="3 4">A2016</strain>
    </source>
</reference>
<comment type="caution">
    <text evidence="3">The sequence shown here is derived from an EMBL/GenBank/DDBJ whole genome shotgun (WGS) entry which is preliminary data.</text>
</comment>
<feature type="compositionally biased region" description="Low complexity" evidence="2">
    <location>
        <begin position="46"/>
        <end position="58"/>
    </location>
</feature>
<sequence>MAGPKREGFVVKLQLSPDKLRQEQLRVDAVENSKLSKADADDTDDAAGATEQGAADNAPAVNAQEPMRTRSGMRVFGATNMDSNPMGVMGAPMGGGMGHGGPMVDTATDAAETRFQFLWATRHMRPARMKSTPPAALAKRRREDAKLEAARQKRIKEEHEAREAKEEEIRRQQEEFIRLDKTARVWAEDIDDWAEFQYKADIARAMRGGADADPEEVETQRKLLRSAMMRGVRPTEGIRSAQMLAEDRRKEEQEMREFLASQAAKGVTYFSD</sequence>
<feature type="region of interest" description="Disordered" evidence="2">
    <location>
        <begin position="225"/>
        <end position="253"/>
    </location>
</feature>
<accession>A0ABR3UD83</accession>
<dbReference type="Proteomes" id="UP001578633">
    <property type="component" value="Chromosome 7"/>
</dbReference>
<evidence type="ECO:0000313" key="3">
    <source>
        <dbReference type="EMBL" id="KAL1794460.1"/>
    </source>
</evidence>
<evidence type="ECO:0000256" key="2">
    <source>
        <dbReference type="SAM" id="MobiDB-lite"/>
    </source>
</evidence>
<feature type="region of interest" description="Disordered" evidence="2">
    <location>
        <begin position="17"/>
        <end position="70"/>
    </location>
</feature>
<protein>
    <submittedName>
        <fullName evidence="3">Uncharacterized protein</fullName>
    </submittedName>
</protein>
<evidence type="ECO:0000256" key="1">
    <source>
        <dbReference type="SAM" id="Coils"/>
    </source>
</evidence>
<name>A0ABR3UD83_9PLEO</name>
<feature type="compositionally biased region" description="Basic and acidic residues" evidence="2">
    <location>
        <begin position="18"/>
        <end position="40"/>
    </location>
</feature>
<evidence type="ECO:0000313" key="4">
    <source>
        <dbReference type="Proteomes" id="UP001578633"/>
    </source>
</evidence>
<feature type="coiled-coil region" evidence="1">
    <location>
        <begin position="142"/>
        <end position="182"/>
    </location>
</feature>
<keyword evidence="1" id="KW-0175">Coiled coil</keyword>
<dbReference type="GeneID" id="96088203"/>
<organism evidence="3 4">
    <name type="scientific">Alternaria dauci</name>
    <dbReference type="NCBI Taxonomy" id="48095"/>
    <lineage>
        <taxon>Eukaryota</taxon>
        <taxon>Fungi</taxon>
        <taxon>Dikarya</taxon>
        <taxon>Ascomycota</taxon>
        <taxon>Pezizomycotina</taxon>
        <taxon>Dothideomycetes</taxon>
        <taxon>Pleosporomycetidae</taxon>
        <taxon>Pleosporales</taxon>
        <taxon>Pleosporineae</taxon>
        <taxon>Pleosporaceae</taxon>
        <taxon>Alternaria</taxon>
        <taxon>Alternaria sect. Porri</taxon>
    </lineage>
</organism>
<proteinExistence type="predicted"/>
<keyword evidence="4" id="KW-1185">Reference proteome</keyword>
<gene>
    <name evidence="3" type="ORF">ACET3X_007881</name>
</gene>